<feature type="compositionally biased region" description="Low complexity" evidence="1">
    <location>
        <begin position="277"/>
        <end position="288"/>
    </location>
</feature>
<feature type="region of interest" description="Disordered" evidence="1">
    <location>
        <begin position="269"/>
        <end position="333"/>
    </location>
</feature>
<feature type="compositionally biased region" description="Polar residues" evidence="1">
    <location>
        <begin position="1"/>
        <end position="20"/>
    </location>
</feature>
<feature type="region of interest" description="Disordered" evidence="1">
    <location>
        <begin position="385"/>
        <end position="409"/>
    </location>
</feature>
<feature type="region of interest" description="Disordered" evidence="1">
    <location>
        <begin position="429"/>
        <end position="509"/>
    </location>
</feature>
<keyword evidence="4" id="KW-1185">Reference proteome</keyword>
<sequence length="756" mass="83893">MANSSTSSAEAMPRQTTNEETQARYAMVAAKSRWEEQGFFLDESLVNYGLEPIIYRRLSELGQFRFAQHPARANLNWVLELYTNNAGGEDNTTVHGRRVAANSATINEILGLPNDDPSIYALLRGLEDEDYETIKDFLCDPGTEWNTTGRNPHSVSRLHLRPEAKLWNTFVKRNLMPTSHNQMVDRTWLVLINVIITGYRFNVGEVIAQEIAAACQNNKGILAFPCIITALCRRAAVQARPGDKYTAEKPGWSRKEYMRKMDVANISPIRVAPPTPSTSTAHTPATAPNETGSSAPAEAQPTPAGRIPSPTTPASHVGSAPTPRPSPPPAQSEEAASIHILQLRSQLQRIEARQLQQIEETKVFRNSLIQFLCLQFPAATTFFSTTPTMAQPAPTQQTPPANQSEGAGNTEQLNLSAEDIFDWHTPMEHQSQLKTADVPGSSKANDDTPAPAEPPTAAEDTLRRRRKAPAKRIIQSDRSSSPDQPEHQPAKRQRRYHVVTTDSDDEGSAGCKGALLGSYHMVEKRKTTPQGIHDPRILPKPSCPKLVLGGRIKINQSDPLEVPGNRLPETGSRRTLPPARGFPARSDQPRQVKEAAVIRSCVDAARTKDPELTQAGNSSTCRSTHLGRRGKYNRDCDKISIFFQQTLDQERTKSRPKMICRTNPKPKHTNVYKKVTAFSPRDTKYKQDKQLFGLRDKPITKQDALPRSEYQPRCLPGQDPLSLLRHPLCHPVLTNCRSPCIDEVEALTIDSNTTTV</sequence>
<feature type="region of interest" description="Disordered" evidence="1">
    <location>
        <begin position="1"/>
        <end position="21"/>
    </location>
</feature>
<dbReference type="InterPro" id="IPR046796">
    <property type="entry name" value="Transposase_32_dom"/>
</dbReference>
<feature type="compositionally biased region" description="Low complexity" evidence="1">
    <location>
        <begin position="447"/>
        <end position="459"/>
    </location>
</feature>
<feature type="region of interest" description="Disordered" evidence="1">
    <location>
        <begin position="557"/>
        <end position="591"/>
    </location>
</feature>
<gene>
    <name evidence="3" type="ORF">V6N12_024491</name>
</gene>
<dbReference type="Pfam" id="PF20167">
    <property type="entry name" value="Transposase_32"/>
    <property type="match status" value="1"/>
</dbReference>
<evidence type="ECO:0000256" key="1">
    <source>
        <dbReference type="SAM" id="MobiDB-lite"/>
    </source>
</evidence>
<evidence type="ECO:0000313" key="3">
    <source>
        <dbReference type="EMBL" id="KAK8590108.1"/>
    </source>
</evidence>
<reference evidence="3 4" key="1">
    <citation type="journal article" date="2024" name="G3 (Bethesda)">
        <title>Genome assembly of Hibiscus sabdariffa L. provides insights into metabolisms of medicinal natural products.</title>
        <authorList>
            <person name="Kim T."/>
        </authorList>
    </citation>
    <scope>NUCLEOTIDE SEQUENCE [LARGE SCALE GENOMIC DNA]</scope>
    <source>
        <strain evidence="3">TK-2024</strain>
        <tissue evidence="3">Old leaves</tissue>
    </source>
</reference>
<proteinExistence type="predicted"/>
<protein>
    <recommendedName>
        <fullName evidence="2">Putative plant transposon protein domain-containing protein</fullName>
    </recommendedName>
</protein>
<feature type="compositionally biased region" description="Low complexity" evidence="1">
    <location>
        <begin position="385"/>
        <end position="401"/>
    </location>
</feature>
<name>A0ABR2G182_9ROSI</name>
<organism evidence="3 4">
    <name type="scientific">Hibiscus sabdariffa</name>
    <name type="common">roselle</name>
    <dbReference type="NCBI Taxonomy" id="183260"/>
    <lineage>
        <taxon>Eukaryota</taxon>
        <taxon>Viridiplantae</taxon>
        <taxon>Streptophyta</taxon>
        <taxon>Embryophyta</taxon>
        <taxon>Tracheophyta</taxon>
        <taxon>Spermatophyta</taxon>
        <taxon>Magnoliopsida</taxon>
        <taxon>eudicotyledons</taxon>
        <taxon>Gunneridae</taxon>
        <taxon>Pentapetalae</taxon>
        <taxon>rosids</taxon>
        <taxon>malvids</taxon>
        <taxon>Malvales</taxon>
        <taxon>Malvaceae</taxon>
        <taxon>Malvoideae</taxon>
        <taxon>Hibiscus</taxon>
    </lineage>
</organism>
<feature type="domain" description="Putative plant transposon protein" evidence="2">
    <location>
        <begin position="62"/>
        <end position="237"/>
    </location>
</feature>
<comment type="caution">
    <text evidence="3">The sequence shown here is derived from an EMBL/GenBank/DDBJ whole genome shotgun (WGS) entry which is preliminary data.</text>
</comment>
<dbReference type="Proteomes" id="UP001472677">
    <property type="component" value="Unassembled WGS sequence"/>
</dbReference>
<evidence type="ECO:0000259" key="2">
    <source>
        <dbReference type="Pfam" id="PF20167"/>
    </source>
</evidence>
<evidence type="ECO:0000313" key="4">
    <source>
        <dbReference type="Proteomes" id="UP001472677"/>
    </source>
</evidence>
<dbReference type="EMBL" id="JBBPBM010000004">
    <property type="protein sequence ID" value="KAK8590108.1"/>
    <property type="molecule type" value="Genomic_DNA"/>
</dbReference>
<accession>A0ABR2G182</accession>